<dbReference type="Proteomes" id="UP000249819">
    <property type="component" value="Unassembled WGS sequence"/>
</dbReference>
<protein>
    <submittedName>
        <fullName evidence="7">D-lactate dehydrogenase</fullName>
    </submittedName>
</protein>
<dbReference type="SUPFAM" id="SSF52283">
    <property type="entry name" value="Formate/glycerate dehydrogenase catalytic domain-like"/>
    <property type="match status" value="1"/>
</dbReference>
<keyword evidence="8" id="KW-1185">Reference proteome</keyword>
<organism evidence="7 8">
    <name type="scientific">Chitinophaga dinghuensis</name>
    <dbReference type="NCBI Taxonomy" id="1539050"/>
    <lineage>
        <taxon>Bacteria</taxon>
        <taxon>Pseudomonadati</taxon>
        <taxon>Bacteroidota</taxon>
        <taxon>Chitinophagia</taxon>
        <taxon>Chitinophagales</taxon>
        <taxon>Chitinophagaceae</taxon>
        <taxon>Chitinophaga</taxon>
    </lineage>
</organism>
<evidence type="ECO:0000313" key="8">
    <source>
        <dbReference type="Proteomes" id="UP000249819"/>
    </source>
</evidence>
<dbReference type="GO" id="GO:0051287">
    <property type="term" value="F:NAD binding"/>
    <property type="evidence" value="ECO:0007669"/>
    <property type="project" value="InterPro"/>
</dbReference>
<dbReference type="PANTHER" id="PTHR43026:SF1">
    <property type="entry name" value="2-HYDROXYACID DEHYDROGENASE HOMOLOG 1-RELATED"/>
    <property type="match status" value="1"/>
</dbReference>
<comment type="similarity">
    <text evidence="1 4">Belongs to the D-isomer specific 2-hydroxyacid dehydrogenase family.</text>
</comment>
<dbReference type="InterPro" id="IPR006140">
    <property type="entry name" value="D-isomer_DH_NAD-bd"/>
</dbReference>
<dbReference type="AlphaFoldDB" id="A0A327VKH4"/>
<dbReference type="GO" id="GO:0008720">
    <property type="term" value="F:D-lactate dehydrogenase (NAD+) activity"/>
    <property type="evidence" value="ECO:0007669"/>
    <property type="project" value="TreeGrafter"/>
</dbReference>
<dbReference type="InterPro" id="IPR029752">
    <property type="entry name" value="D-isomer_DH_CS1"/>
</dbReference>
<keyword evidence="2 4" id="KW-0560">Oxidoreductase</keyword>
<evidence type="ECO:0000259" key="5">
    <source>
        <dbReference type="Pfam" id="PF00389"/>
    </source>
</evidence>
<name>A0A327VKH4_9BACT</name>
<proteinExistence type="inferred from homology"/>
<comment type="caution">
    <text evidence="7">The sequence shown here is derived from an EMBL/GenBank/DDBJ whole genome shotgun (WGS) entry which is preliminary data.</text>
</comment>
<dbReference type="Pfam" id="PF00389">
    <property type="entry name" value="2-Hacid_dh"/>
    <property type="match status" value="1"/>
</dbReference>
<feature type="domain" description="D-isomer specific 2-hydroxyacid dehydrogenase catalytic" evidence="5">
    <location>
        <begin position="3"/>
        <end position="329"/>
    </location>
</feature>
<dbReference type="InterPro" id="IPR029753">
    <property type="entry name" value="D-isomer_DH_CS"/>
</dbReference>
<dbReference type="PROSITE" id="PS00671">
    <property type="entry name" value="D_2_HYDROXYACID_DH_3"/>
    <property type="match status" value="1"/>
</dbReference>
<evidence type="ECO:0000313" key="7">
    <source>
        <dbReference type="EMBL" id="RAJ75214.1"/>
    </source>
</evidence>
<reference evidence="7 8" key="1">
    <citation type="submission" date="2018-06" db="EMBL/GenBank/DDBJ databases">
        <title>Genomic Encyclopedia of Archaeal and Bacterial Type Strains, Phase II (KMG-II): from individual species to whole genera.</title>
        <authorList>
            <person name="Goeker M."/>
        </authorList>
    </citation>
    <scope>NUCLEOTIDE SEQUENCE [LARGE SCALE GENOMIC DNA]</scope>
    <source>
        <strain evidence="7 8">DSM 29821</strain>
    </source>
</reference>
<dbReference type="SUPFAM" id="SSF51735">
    <property type="entry name" value="NAD(P)-binding Rossmann-fold domains"/>
    <property type="match status" value="1"/>
</dbReference>
<dbReference type="PANTHER" id="PTHR43026">
    <property type="entry name" value="2-HYDROXYACID DEHYDROGENASE HOMOLOG 1-RELATED"/>
    <property type="match status" value="1"/>
</dbReference>
<dbReference type="CDD" id="cd12183">
    <property type="entry name" value="LDH_like_2"/>
    <property type="match status" value="1"/>
</dbReference>
<gene>
    <name evidence="7" type="ORF">CLV59_110263</name>
</gene>
<accession>A0A327VKH4</accession>
<evidence type="ECO:0000256" key="1">
    <source>
        <dbReference type="ARBA" id="ARBA00005854"/>
    </source>
</evidence>
<dbReference type="RefSeq" id="WP_111595107.1">
    <property type="nucleotide sequence ID" value="NZ_QLMA01000010.1"/>
</dbReference>
<keyword evidence="3" id="KW-0520">NAD</keyword>
<evidence type="ECO:0000256" key="3">
    <source>
        <dbReference type="ARBA" id="ARBA00023027"/>
    </source>
</evidence>
<dbReference type="Pfam" id="PF02826">
    <property type="entry name" value="2-Hacid_dh_C"/>
    <property type="match status" value="1"/>
</dbReference>
<evidence type="ECO:0000256" key="2">
    <source>
        <dbReference type="ARBA" id="ARBA00023002"/>
    </source>
</evidence>
<dbReference type="InterPro" id="IPR036291">
    <property type="entry name" value="NAD(P)-bd_dom_sf"/>
</dbReference>
<dbReference type="PROSITE" id="PS00670">
    <property type="entry name" value="D_2_HYDROXYACID_DH_2"/>
    <property type="match status" value="1"/>
</dbReference>
<evidence type="ECO:0000259" key="6">
    <source>
        <dbReference type="Pfam" id="PF02826"/>
    </source>
</evidence>
<feature type="domain" description="D-isomer specific 2-hydroxyacid dehydrogenase NAD-binding" evidence="6">
    <location>
        <begin position="112"/>
        <end position="298"/>
    </location>
</feature>
<dbReference type="Gene3D" id="3.40.50.720">
    <property type="entry name" value="NAD(P)-binding Rossmann-like Domain"/>
    <property type="match status" value="2"/>
</dbReference>
<dbReference type="PROSITE" id="PS00065">
    <property type="entry name" value="D_2_HYDROXYACID_DH_1"/>
    <property type="match status" value="1"/>
</dbReference>
<sequence>MNILFFSAQPYDKSYFTKANVSHQFQLRFLEYPLNADNTALVKPGENVVCAFVNDKLDATVLTQLKERGIELIALRAAGFNNVDLKAAAALKIPVVRVPAYSPHAVAEHAVTLLMAVNRKICKAYNRVRESNFTLNGLEGFDIFGKTVGVIGTGNIGAVFCKIMLGFGCRVLAHDLYPNESLQQAGVQYVDVDTILKTSDIISLHCPLTPETKHLINEQTIAQTKKGVVIINTSRGGLIDTKAVVEALKNGHIGALGIDVYEQEEHLFFQDLSGAIIQDDVWARLTTFPNVLITSHQGFFTQEALTQIAETTLNNIAKFANKEPLVNQIV</sequence>
<dbReference type="EMBL" id="QLMA01000010">
    <property type="protein sequence ID" value="RAJ75214.1"/>
    <property type="molecule type" value="Genomic_DNA"/>
</dbReference>
<evidence type="ECO:0000256" key="4">
    <source>
        <dbReference type="RuleBase" id="RU003719"/>
    </source>
</evidence>
<dbReference type="InterPro" id="IPR006139">
    <property type="entry name" value="D-isomer_2_OHA_DH_cat_dom"/>
</dbReference>
<dbReference type="OrthoDB" id="1522997at2"/>
<dbReference type="InterPro" id="IPR058205">
    <property type="entry name" value="D-LDH-like"/>
</dbReference>